<dbReference type="InterPro" id="IPR036291">
    <property type="entry name" value="NAD(P)-bd_dom_sf"/>
</dbReference>
<evidence type="ECO:0008006" key="6">
    <source>
        <dbReference type="Google" id="ProtNLM"/>
    </source>
</evidence>
<dbReference type="SUPFAM" id="SSF50129">
    <property type="entry name" value="GroES-like"/>
    <property type="match status" value="1"/>
</dbReference>
<dbReference type="CDD" id="cd05288">
    <property type="entry name" value="PGDH"/>
    <property type="match status" value="1"/>
</dbReference>
<dbReference type="PANTHER" id="PTHR43205:SF7">
    <property type="entry name" value="PROSTAGLANDIN REDUCTASE 1"/>
    <property type="match status" value="1"/>
</dbReference>
<proteinExistence type="predicted"/>
<evidence type="ECO:0000259" key="2">
    <source>
        <dbReference type="Pfam" id="PF00107"/>
    </source>
</evidence>
<sequence>MPKVTNGRVIYVAHPTGYYEPGVHTKYVEEQLDTDTVPLNGGILVKVLAISSDPYMRHRMRDESIPLFAPPLKIGEPLDNFSVGKVVRSEDPTYTPGDYVQGYFTFENYSVYPGSTTHAFKHCKKVPKLPGLPMSAFAGLLALPGKTAYQGWYLFAKEKAKTSKTLYISVAAGAVGTFLIEYVKTVHPYLKIIASAGTPAKIDLLKSIGVDVAFNYKETDTAKVLAEHGPIDIYWDNASGPTLDAALCNMSTFGLIIACGAISSYNEDQGAVKHFEKVFERSLSIHGFVMGIGDDARRALAEFDKEIPPLVQARNIKLREHRFQGLKSAEQALRSVHTGENFGKAVVIVDEEGGAA</sequence>
<dbReference type="Gene3D" id="3.90.180.10">
    <property type="entry name" value="Medium-chain alcohol dehydrogenases, catalytic domain"/>
    <property type="match status" value="1"/>
</dbReference>
<name>A0ABP1E2M3_9APHY</name>
<dbReference type="InterPro" id="IPR013149">
    <property type="entry name" value="ADH-like_C"/>
</dbReference>
<dbReference type="InterPro" id="IPR045010">
    <property type="entry name" value="MDR_fam"/>
</dbReference>
<dbReference type="PANTHER" id="PTHR43205">
    <property type="entry name" value="PROSTAGLANDIN REDUCTASE"/>
    <property type="match status" value="1"/>
</dbReference>
<dbReference type="SUPFAM" id="SSF51735">
    <property type="entry name" value="NAD(P)-binding Rossmann-fold domains"/>
    <property type="match status" value="1"/>
</dbReference>
<evidence type="ECO:0000313" key="5">
    <source>
        <dbReference type="Proteomes" id="UP001497453"/>
    </source>
</evidence>
<evidence type="ECO:0000313" key="4">
    <source>
        <dbReference type="EMBL" id="CAL1714195.1"/>
    </source>
</evidence>
<accession>A0ABP1E2M3</accession>
<dbReference type="InterPro" id="IPR011032">
    <property type="entry name" value="GroES-like_sf"/>
</dbReference>
<dbReference type="EMBL" id="OZ037951">
    <property type="protein sequence ID" value="CAL1714195.1"/>
    <property type="molecule type" value="Genomic_DNA"/>
</dbReference>
<dbReference type="Proteomes" id="UP001497453">
    <property type="component" value="Chromosome 8"/>
</dbReference>
<dbReference type="Pfam" id="PF00107">
    <property type="entry name" value="ADH_zinc_N"/>
    <property type="match status" value="1"/>
</dbReference>
<keyword evidence="1" id="KW-0560">Oxidoreductase</keyword>
<feature type="domain" description="Alcohol dehydrogenase-like C-terminal" evidence="2">
    <location>
        <begin position="174"/>
        <end position="302"/>
    </location>
</feature>
<dbReference type="Gene3D" id="3.40.50.720">
    <property type="entry name" value="NAD(P)-binding Rossmann-like Domain"/>
    <property type="match status" value="1"/>
</dbReference>
<dbReference type="InterPro" id="IPR041694">
    <property type="entry name" value="ADH_N_2"/>
</dbReference>
<feature type="domain" description="Oxidoreductase N-terminal" evidence="3">
    <location>
        <begin position="37"/>
        <end position="117"/>
    </location>
</feature>
<protein>
    <recommendedName>
        <fullName evidence="6">Enoyl reductase (ER) domain-containing protein</fullName>
    </recommendedName>
</protein>
<evidence type="ECO:0000256" key="1">
    <source>
        <dbReference type="ARBA" id="ARBA00023002"/>
    </source>
</evidence>
<dbReference type="Pfam" id="PF16884">
    <property type="entry name" value="ADH_N_2"/>
    <property type="match status" value="1"/>
</dbReference>
<reference evidence="5" key="1">
    <citation type="submission" date="2024-04" db="EMBL/GenBank/DDBJ databases">
        <authorList>
            <person name="Shaw F."/>
            <person name="Minotto A."/>
        </authorList>
    </citation>
    <scope>NUCLEOTIDE SEQUENCE [LARGE SCALE GENOMIC DNA]</scope>
</reference>
<evidence type="ECO:0000259" key="3">
    <source>
        <dbReference type="Pfam" id="PF16884"/>
    </source>
</evidence>
<keyword evidence="5" id="KW-1185">Reference proteome</keyword>
<gene>
    <name evidence="4" type="ORF">GFSPODELE1_LOCUS9653</name>
</gene>
<organism evidence="4 5">
    <name type="scientific">Somion occarium</name>
    <dbReference type="NCBI Taxonomy" id="3059160"/>
    <lineage>
        <taxon>Eukaryota</taxon>
        <taxon>Fungi</taxon>
        <taxon>Dikarya</taxon>
        <taxon>Basidiomycota</taxon>
        <taxon>Agaricomycotina</taxon>
        <taxon>Agaricomycetes</taxon>
        <taxon>Polyporales</taxon>
        <taxon>Cerrenaceae</taxon>
        <taxon>Somion</taxon>
    </lineage>
</organism>